<dbReference type="EMBL" id="CP119078">
    <property type="protein sequence ID" value="WED43137.1"/>
    <property type="molecule type" value="Genomic_DNA"/>
</dbReference>
<evidence type="ECO:0000313" key="3">
    <source>
        <dbReference type="EMBL" id="WED43137.1"/>
    </source>
</evidence>
<reference evidence="3 4" key="1">
    <citation type="submission" date="2023-02" db="EMBL/GenBank/DDBJ databases">
        <title>Genome Sequence of L. cardiaca H63T.</title>
        <authorList>
            <person name="Lopez A.E."/>
            <person name="Cianciotto N.P."/>
        </authorList>
    </citation>
    <scope>NUCLEOTIDE SEQUENCE [LARGE SCALE GENOMIC DNA]</scope>
    <source>
        <strain evidence="3 4">H63</strain>
    </source>
</reference>
<evidence type="ECO:0000313" key="4">
    <source>
        <dbReference type="Proteomes" id="UP001222087"/>
    </source>
</evidence>
<dbReference type="InterPro" id="IPR007310">
    <property type="entry name" value="Aerobactin_biosyn_IucA/IucC_N"/>
</dbReference>
<dbReference type="PANTHER" id="PTHR34384">
    <property type="entry name" value="L-2,3-DIAMINOPROPANOATE--CITRATE LIGASE"/>
    <property type="match status" value="1"/>
</dbReference>
<evidence type="ECO:0000259" key="2">
    <source>
        <dbReference type="Pfam" id="PF06276"/>
    </source>
</evidence>
<gene>
    <name evidence="3" type="ORF">PXX05_14755</name>
</gene>
<evidence type="ECO:0000259" key="1">
    <source>
        <dbReference type="Pfam" id="PF04183"/>
    </source>
</evidence>
<dbReference type="Pfam" id="PF04183">
    <property type="entry name" value="IucA_IucC"/>
    <property type="match status" value="1"/>
</dbReference>
<dbReference type="InterPro" id="IPR037455">
    <property type="entry name" value="LucA/IucC-like"/>
</dbReference>
<dbReference type="Gene3D" id="1.10.510.40">
    <property type="match status" value="1"/>
</dbReference>
<feature type="domain" description="Aerobactin siderophore biosynthesis IucA/IucC N-terminal" evidence="1">
    <location>
        <begin position="143"/>
        <end position="378"/>
    </location>
</feature>
<name>A0ABY8AVE2_9GAMM</name>
<dbReference type="Pfam" id="PF06276">
    <property type="entry name" value="FhuF"/>
    <property type="match status" value="1"/>
</dbReference>
<keyword evidence="4" id="KW-1185">Reference proteome</keyword>
<organism evidence="3 4">
    <name type="scientific">Legionella cardiaca</name>
    <dbReference type="NCBI Taxonomy" id="1071983"/>
    <lineage>
        <taxon>Bacteria</taxon>
        <taxon>Pseudomonadati</taxon>
        <taxon>Pseudomonadota</taxon>
        <taxon>Gammaproteobacteria</taxon>
        <taxon>Legionellales</taxon>
        <taxon>Legionellaceae</taxon>
        <taxon>Legionella</taxon>
    </lineage>
</organism>
<proteinExistence type="predicted"/>
<protein>
    <submittedName>
        <fullName evidence="3">IucA/IucC family protein</fullName>
    </submittedName>
</protein>
<accession>A0ABY8AVE2</accession>
<dbReference type="Proteomes" id="UP001222087">
    <property type="component" value="Chromosome"/>
</dbReference>
<dbReference type="InterPro" id="IPR022770">
    <property type="entry name" value="IucA/IucC-like_C"/>
</dbReference>
<sequence>MALAYGDFHELSHQLRFLLFEIGIGLPQRSIEYFIGTAHRECLQRLQTAAGIEGLSQNVIVSHHIHDFLDQLQLQLKFKQPASLFFNWQALRHELDETVANDALAQAYRQCWQLELRKQATGFSNFWSWLCQKNNTQEILHLLEQWGCIGQPYYPNFRAKTGFSRREVLQYSPEFNAQVNLHWCALHQRYTHISEGKNSYRELLAKQFSREYQLWQNQLIFKHYDPQQYYPLPLHPWQWRNQIQNHFTQLIDDKDLILLPHHQIAKPSMSFHTMMPLKNGSCHLKMATSIQAISALQTPSPASIDNGLLLSLWLNRLLERHEYYQQQLFIAADLAGIRNNNNAASATVPKRLSIILQENPLSQLNSEQRLVPLGALFAQSPLSNKPLLIEIIEVSGLAPRDFFRNYCQCLLFGQLHLLLRYGFAFEADQQNTLIAFTNNQPSALVIRNLDNASISMHRFYEQTLKPDFHLDSTIIANSLDGLVNKFVHSNLQSNLAYWITIINSHYHFTEKTLWQLVYTVIQQALAKIAPDIEPSLFDFYQRQLLSKPWQHKALLSMRLHKDSTGYLSSSVINPLSECCK</sequence>
<dbReference type="RefSeq" id="WP_275088951.1">
    <property type="nucleotide sequence ID" value="NZ_CP119078.1"/>
</dbReference>
<feature type="domain" description="Aerobactin siderophore biosynthesis IucA/IucC-like C-terminal" evidence="2">
    <location>
        <begin position="401"/>
        <end position="565"/>
    </location>
</feature>